<protein>
    <submittedName>
        <fullName evidence="1">Uncharacterized protein</fullName>
    </submittedName>
</protein>
<comment type="caution">
    <text evidence="1">The sequence shown here is derived from an EMBL/GenBank/DDBJ whole genome shotgun (WGS) entry which is preliminary data.</text>
</comment>
<proteinExistence type="predicted"/>
<accession>A0ABN8PN48</accession>
<reference evidence="1 2" key="1">
    <citation type="submission" date="2022-05" db="EMBL/GenBank/DDBJ databases">
        <authorList>
            <consortium name="Genoscope - CEA"/>
            <person name="William W."/>
        </authorList>
    </citation>
    <scope>NUCLEOTIDE SEQUENCE [LARGE SCALE GENOMIC DNA]</scope>
</reference>
<keyword evidence="2" id="KW-1185">Reference proteome</keyword>
<gene>
    <name evidence="1" type="ORF">PEVE_00044185</name>
</gene>
<sequence>MLTCARLKNKLFFSPLSAAYQVAAQRFLHREPLHPEWNELAKKQLKGADPAKKLTWHTPEVMEP</sequence>
<dbReference type="EMBL" id="CALNXI010000925">
    <property type="protein sequence ID" value="CAH3147203.1"/>
    <property type="molecule type" value="Genomic_DNA"/>
</dbReference>
<dbReference type="Proteomes" id="UP001159427">
    <property type="component" value="Unassembled WGS sequence"/>
</dbReference>
<name>A0ABN8PN48_9CNID</name>
<evidence type="ECO:0000313" key="2">
    <source>
        <dbReference type="Proteomes" id="UP001159427"/>
    </source>
</evidence>
<organism evidence="1 2">
    <name type="scientific">Porites evermanni</name>
    <dbReference type="NCBI Taxonomy" id="104178"/>
    <lineage>
        <taxon>Eukaryota</taxon>
        <taxon>Metazoa</taxon>
        <taxon>Cnidaria</taxon>
        <taxon>Anthozoa</taxon>
        <taxon>Hexacorallia</taxon>
        <taxon>Scleractinia</taxon>
        <taxon>Fungiina</taxon>
        <taxon>Poritidae</taxon>
        <taxon>Porites</taxon>
    </lineage>
</organism>
<evidence type="ECO:0000313" key="1">
    <source>
        <dbReference type="EMBL" id="CAH3147203.1"/>
    </source>
</evidence>